<protein>
    <submittedName>
        <fullName evidence="1">Uncharacterized protein</fullName>
    </submittedName>
</protein>
<dbReference type="PANTHER" id="PTHR34355:SF1">
    <property type="entry name" value="JOSEPHIN-LIKE PROTEIN"/>
    <property type="match status" value="1"/>
</dbReference>
<reference evidence="1 2" key="1">
    <citation type="submission" date="2023-10" db="EMBL/GenBank/DDBJ databases">
        <title>Chromosome-scale genome assembly provides insights into flower coloration mechanisms of Canna indica.</title>
        <authorList>
            <person name="Li C."/>
        </authorList>
    </citation>
    <scope>NUCLEOTIDE SEQUENCE [LARGE SCALE GENOMIC DNA]</scope>
    <source>
        <tissue evidence="1">Flower</tissue>
    </source>
</reference>
<accession>A0AAQ3KHH5</accession>
<dbReference type="AlphaFoldDB" id="A0AAQ3KHH5"/>
<dbReference type="PANTHER" id="PTHR34355">
    <property type="entry name" value="JOSEPHIN-LIKE PROTEIN"/>
    <property type="match status" value="1"/>
</dbReference>
<proteinExistence type="predicted"/>
<dbReference type="Proteomes" id="UP001327560">
    <property type="component" value="Chromosome 5"/>
</dbReference>
<keyword evidence="2" id="KW-1185">Reference proteome</keyword>
<gene>
    <name evidence="1" type="ORF">Cni_G15703</name>
</gene>
<organism evidence="1 2">
    <name type="scientific">Canna indica</name>
    <name type="common">Indian-shot</name>
    <dbReference type="NCBI Taxonomy" id="4628"/>
    <lineage>
        <taxon>Eukaryota</taxon>
        <taxon>Viridiplantae</taxon>
        <taxon>Streptophyta</taxon>
        <taxon>Embryophyta</taxon>
        <taxon>Tracheophyta</taxon>
        <taxon>Spermatophyta</taxon>
        <taxon>Magnoliopsida</taxon>
        <taxon>Liliopsida</taxon>
        <taxon>Zingiberales</taxon>
        <taxon>Cannaceae</taxon>
        <taxon>Canna</taxon>
    </lineage>
</organism>
<dbReference type="EMBL" id="CP136894">
    <property type="protein sequence ID" value="WOL06968.1"/>
    <property type="molecule type" value="Genomic_DNA"/>
</dbReference>
<sequence length="105" mass="11872">MLKRSKRRTEDVDEKPAAFLAATDCNEMHEGREFSSHLLQSARLTTARLLRLLGAKTSKALHFLSRNRRLPPSTQQELAPPADSHLSEAIEDCIKFLHSSSRRSC</sequence>
<evidence type="ECO:0000313" key="2">
    <source>
        <dbReference type="Proteomes" id="UP001327560"/>
    </source>
</evidence>
<name>A0AAQ3KHH5_9LILI</name>
<evidence type="ECO:0000313" key="1">
    <source>
        <dbReference type="EMBL" id="WOL06968.1"/>
    </source>
</evidence>